<keyword evidence="1 3" id="KW-0479">Metal-binding</keyword>
<proteinExistence type="predicted"/>
<name>A0ABS6SDF0_9SPHN</name>
<dbReference type="InterPro" id="IPR009056">
    <property type="entry name" value="Cyt_c-like_dom"/>
</dbReference>
<protein>
    <submittedName>
        <fullName evidence="6">PQQ-dependent sugar dehydrogenase</fullName>
    </submittedName>
</protein>
<keyword evidence="7" id="KW-1185">Reference proteome</keyword>
<feature type="domain" description="Cytochrome c" evidence="5">
    <location>
        <begin position="586"/>
        <end position="705"/>
    </location>
</feature>
<evidence type="ECO:0000256" key="3">
    <source>
        <dbReference type="PROSITE-ProRule" id="PRU00433"/>
    </source>
</evidence>
<feature type="transmembrane region" description="Helical" evidence="4">
    <location>
        <begin position="143"/>
        <end position="168"/>
    </location>
</feature>
<evidence type="ECO:0000259" key="5">
    <source>
        <dbReference type="PROSITE" id="PS51007"/>
    </source>
</evidence>
<dbReference type="PROSITE" id="PS51007">
    <property type="entry name" value="CYTC"/>
    <property type="match status" value="1"/>
</dbReference>
<keyword evidence="4" id="KW-0472">Membrane</keyword>
<dbReference type="EMBL" id="JAGSPA010000002">
    <property type="protein sequence ID" value="MBV7256448.1"/>
    <property type="molecule type" value="Genomic_DNA"/>
</dbReference>
<keyword evidence="2 3" id="KW-0408">Iron</keyword>
<dbReference type="InterPro" id="IPR012938">
    <property type="entry name" value="Glc/Sorbosone_DH"/>
</dbReference>
<evidence type="ECO:0000256" key="1">
    <source>
        <dbReference type="ARBA" id="ARBA00022723"/>
    </source>
</evidence>
<dbReference type="Proteomes" id="UP000722336">
    <property type="component" value="Unassembled WGS sequence"/>
</dbReference>
<dbReference type="Pfam" id="PF13442">
    <property type="entry name" value="Cytochrome_CBB3"/>
    <property type="match status" value="1"/>
</dbReference>
<feature type="transmembrane region" description="Helical" evidence="4">
    <location>
        <begin position="46"/>
        <end position="65"/>
    </location>
</feature>
<keyword evidence="4" id="KW-1133">Transmembrane helix</keyword>
<evidence type="ECO:0000313" key="6">
    <source>
        <dbReference type="EMBL" id="MBV7256448.1"/>
    </source>
</evidence>
<evidence type="ECO:0000256" key="4">
    <source>
        <dbReference type="SAM" id="Phobius"/>
    </source>
</evidence>
<feature type="transmembrane region" description="Helical" evidence="4">
    <location>
        <begin position="86"/>
        <end position="106"/>
    </location>
</feature>
<dbReference type="PANTHER" id="PTHR19328:SF75">
    <property type="entry name" value="ALDOSE SUGAR DEHYDROGENASE YLII"/>
    <property type="match status" value="1"/>
</dbReference>
<gene>
    <name evidence="6" type="ORF">KCG44_06570</name>
</gene>
<evidence type="ECO:0000256" key="2">
    <source>
        <dbReference type="ARBA" id="ARBA00023004"/>
    </source>
</evidence>
<accession>A0ABS6SDF0</accession>
<comment type="caution">
    <text evidence="6">The sequence shown here is derived from an EMBL/GenBank/DDBJ whole genome shotgun (WGS) entry which is preliminary data.</text>
</comment>
<keyword evidence="3" id="KW-0349">Heme</keyword>
<dbReference type="PANTHER" id="PTHR19328">
    <property type="entry name" value="HEDGEHOG-INTERACTING PROTEIN"/>
    <property type="match status" value="1"/>
</dbReference>
<evidence type="ECO:0000313" key="7">
    <source>
        <dbReference type="Proteomes" id="UP000722336"/>
    </source>
</evidence>
<keyword evidence="4" id="KW-0812">Transmembrane</keyword>
<reference evidence="6 7" key="1">
    <citation type="submission" date="2021-04" db="EMBL/GenBank/DDBJ databases">
        <authorList>
            <person name="Pira H."/>
            <person name="Risdian C."/>
            <person name="Wink J."/>
        </authorList>
    </citation>
    <scope>NUCLEOTIDE SEQUENCE [LARGE SCALE GENOMIC DNA]</scope>
    <source>
        <strain evidence="6 7">WHA3</strain>
    </source>
</reference>
<organism evidence="6 7">
    <name type="scientific">Pacificimonas pallii</name>
    <dbReference type="NCBI Taxonomy" id="2827236"/>
    <lineage>
        <taxon>Bacteria</taxon>
        <taxon>Pseudomonadati</taxon>
        <taxon>Pseudomonadota</taxon>
        <taxon>Alphaproteobacteria</taxon>
        <taxon>Sphingomonadales</taxon>
        <taxon>Sphingosinicellaceae</taxon>
        <taxon>Pacificimonas</taxon>
    </lineage>
</organism>
<dbReference type="Pfam" id="PF07995">
    <property type="entry name" value="GSDH"/>
    <property type="match status" value="1"/>
</dbReference>
<feature type="transmembrane region" description="Helical" evidence="4">
    <location>
        <begin position="112"/>
        <end position="131"/>
    </location>
</feature>
<sequence>MAKRAAILALQMLLVIIGVRLGAEMAQSVRIIPKALLKLPEISFSAADMRTVITSVFIATLIAALGNRLINGWDVFANARRFAKELYALLVGIVAASLYLFLLSSVNFSPEFLLQATLSSVVILLITFAIVQQARGQNKAPQAFGAGFANIFILLKSPWAWLVVLFALSPLIIAMKFTTDRDFAAWVTNLRVSANVESDLPYTLVSAIGDTRFETPIMAQFADSDPNTVYVLERNGSLYSADYPAGTNKTLLVDLRADVGDVEMENGALGFDLHPRFGADDDGNAFVYIYFTEYRADGQTNRLERFDLSGADEAARRATRTPLIAQERNNDGYHNGGSVEFGPDGMLYLAVGENSETACHQKIDCGFMGGVFRIDVDMQGGDISKPIETQPKKGQTANYFIPLDNPFVGRAGAMEEYWALGLRNPFRIAFDTYTGELWAGEVGSTVWEEVNKIEKGGNYQFPFIEGFEEQERYTRPETIAGEEREPVYTYQHTAFLRSVIGGTPYRGSVVPQADGHYVFMDNYSGEIFILPLDAERVETVTAIARTSDVAQRGPTSVIQAPDGNILITVMGDNDQPTGQLLRLVPADSDEGQAAAEQALIAAAEKKAAPVTALTAEQTASLWGVNCARCHGAEGRGDGPDSEELGAYVPDFGDPNYHKWRSDEALKAVLVGGGLAVGQSPMMPPWEGVLSDQEMDALVQHVRGFESKE</sequence>
<dbReference type="RefSeq" id="WP_218445087.1">
    <property type="nucleotide sequence ID" value="NZ_JAGSPA010000002.1"/>
</dbReference>